<accession>A0A0D2EKH1</accession>
<feature type="repeat" description="ANK" evidence="3">
    <location>
        <begin position="811"/>
        <end position="843"/>
    </location>
</feature>
<evidence type="ECO:0000259" key="5">
    <source>
        <dbReference type="Pfam" id="PF17111"/>
    </source>
</evidence>
<evidence type="ECO:0000256" key="1">
    <source>
        <dbReference type="ARBA" id="ARBA00022737"/>
    </source>
</evidence>
<dbReference type="OrthoDB" id="195446at2759"/>
<dbReference type="Gene3D" id="1.25.40.20">
    <property type="entry name" value="Ankyrin repeat-containing domain"/>
    <property type="match status" value="2"/>
</dbReference>
<protein>
    <submittedName>
        <fullName evidence="8">Uncharacterized protein</fullName>
    </submittedName>
</protein>
<sequence>MDGVSVASGIAGLITLALQVSGAIAVYVTSIKDRSKNIRELHEELLLLSEVLGSLREFLTSERAKGRSFDNNSVLQKAISDCRDRIERIGEKLKPLEGGKVSRAIDKLKWPFEQREVNHLIDNLRRYGQTFHFAVTVEGCDLLARTSEDAAKGLQEMLGVSRKISELSAQMGLSNEEAAKRAAQIQEIIALIPMLTNTALDVNELTHAARMAELREQERRTTDILDWLAPVSWLHKHRDLQLRRSKGTGVWFLQNRDYLAWLQADTAEHDLLCVGGPGAGKSILCSLIVDHLRSTFKDPNVAVAYYYYDFSDQQSQTPINLARTLLRQLSMNGNTVPSAVAEFYQRTRNDVKDQTWFHDLLSILRRVAATYTQCFVVIDALDEADIHSQRTGLFEVLDALRDSGRAKILALARPHVLNNTMRFASPVVVDIIAHSHDLRLFLARAIEERPDMADILDDNLKEQILETLCQMANGMFLLPALQIRTILDQVTKAAVRRSLTHLSTNLTEAFQSTIQRITNLPLAKKELAFKVLMWISHARRPLRAIELQQAMAMQPDDDNMDLENMSPVRTIVDCCCGLVEVDRESFIIRLVHHSLEEYLREHDHGLFDDASLIITKTCLKFLILDFTKHLPFKNRNEFHQAIDDLPFLDYAATEWGFHAGAAPVEQFRAQAIGVLNDSLALIAIARIRDRYSAEFRKWKEKAWVWASSGGAGISLVASFGLAELLEILINENKLNLCLDARNMYGSTPLHEAALQGHDRVAEILIGYGANLLDRNYGSATPLYLAVSYGRLSMVKLLLKFNHTQLDTPGPRGLTPLHKAAEQGNVDIVTALLQAGALVAAQDNSGMTALHLAARRGHLSLVRLLVLAGGLVDIQDRDGLCPLDYAATGGYTEVVRYLLENGGNMWHKGHEAWTPLHRAARGGHTDTVSFFLQHHGDVLAADLRGNIPIHLAVRSGSMSTTRVLLEFGSQLKREQIFVQDRKGSTPRTVAFFTAHYDIHKYLRAEEWALLGTEPSDANILTSAIERGDLEAVRIHLTNNPDALYQCDEDGQPPLHVSLQEKQRAIVDFLLESGASIESVGYHGWRPIHIAASLGNLELVDVCLNHGADVKSRTQTRQTAMHKAASSHSAAVVRRLIEAGADPNDRNDRGMTALHVAAHQNDIQTVRLLVGEYGMDVFTRDFMKLTPAMWAERSGHLEVLAFLRAEAKKIRTATRAAADEQQQTTLGSPRDKQMRLLNIEGNVEDVDFDDEMD</sequence>
<dbReference type="SUPFAM" id="SSF52540">
    <property type="entry name" value="P-loop containing nucleoside triphosphate hydrolases"/>
    <property type="match status" value="1"/>
</dbReference>
<evidence type="ECO:0000259" key="7">
    <source>
        <dbReference type="Pfam" id="PF24883"/>
    </source>
</evidence>
<dbReference type="InterPro" id="IPR027417">
    <property type="entry name" value="P-loop_NTPase"/>
</dbReference>
<evidence type="ECO:0000313" key="9">
    <source>
        <dbReference type="Proteomes" id="UP000053342"/>
    </source>
</evidence>
<dbReference type="PANTHER" id="PTHR24178">
    <property type="entry name" value="MOLTING PROTEIN MLT-4"/>
    <property type="match status" value="1"/>
</dbReference>
<dbReference type="STRING" id="215243.A0A0D2EKH1"/>
<dbReference type="InterPro" id="IPR036770">
    <property type="entry name" value="Ankyrin_rpt-contain_sf"/>
</dbReference>
<dbReference type="PROSITE" id="PS50297">
    <property type="entry name" value="ANK_REP_REGION"/>
    <property type="match status" value="11"/>
</dbReference>
<proteinExistence type="predicted"/>
<evidence type="ECO:0000256" key="4">
    <source>
        <dbReference type="SAM" id="Phobius"/>
    </source>
</evidence>
<evidence type="ECO:0000256" key="3">
    <source>
        <dbReference type="PROSITE-ProRule" id="PRU00023"/>
    </source>
</evidence>
<dbReference type="VEuPathDB" id="FungiDB:PV06_00983"/>
<dbReference type="Pfam" id="PF17111">
    <property type="entry name" value="PigL_N"/>
    <property type="match status" value="1"/>
</dbReference>
<keyword evidence="4" id="KW-1133">Transmembrane helix</keyword>
<keyword evidence="4" id="KW-0472">Membrane</keyword>
<dbReference type="Pfam" id="PF22939">
    <property type="entry name" value="WHD_GPIID"/>
    <property type="match status" value="1"/>
</dbReference>
<evidence type="ECO:0000256" key="2">
    <source>
        <dbReference type="ARBA" id="ARBA00023043"/>
    </source>
</evidence>
<feature type="repeat" description="ANK" evidence="3">
    <location>
        <begin position="1147"/>
        <end position="1168"/>
    </location>
</feature>
<feature type="domain" description="Azaphilone pigments biosynthesis cluster protein L N-terminal" evidence="5">
    <location>
        <begin position="1"/>
        <end position="136"/>
    </location>
</feature>
<feature type="repeat" description="ANK" evidence="3">
    <location>
        <begin position="1114"/>
        <end position="1146"/>
    </location>
</feature>
<dbReference type="SMART" id="SM00248">
    <property type="entry name" value="ANK"/>
    <property type="match status" value="13"/>
</dbReference>
<feature type="repeat" description="ANK" evidence="3">
    <location>
        <begin position="910"/>
        <end position="942"/>
    </location>
</feature>
<keyword evidence="4" id="KW-0812">Transmembrane</keyword>
<feature type="repeat" description="ANK" evidence="3">
    <location>
        <begin position="1081"/>
        <end position="1113"/>
    </location>
</feature>
<feature type="transmembrane region" description="Helical" evidence="4">
    <location>
        <begin position="6"/>
        <end position="29"/>
    </location>
</feature>
<dbReference type="InterPro" id="IPR056884">
    <property type="entry name" value="NPHP3-like_N"/>
</dbReference>
<dbReference type="Pfam" id="PF24883">
    <property type="entry name" value="NPHP3_N"/>
    <property type="match status" value="1"/>
</dbReference>
<dbReference type="InterPro" id="IPR054471">
    <property type="entry name" value="GPIID_WHD"/>
</dbReference>
<dbReference type="Pfam" id="PF12796">
    <property type="entry name" value="Ank_2"/>
    <property type="match status" value="3"/>
</dbReference>
<feature type="domain" description="GPI inositol-deacylase winged helix" evidence="6">
    <location>
        <begin position="524"/>
        <end position="602"/>
    </location>
</feature>
<dbReference type="Proteomes" id="UP000053342">
    <property type="component" value="Unassembled WGS sequence"/>
</dbReference>
<dbReference type="PROSITE" id="PS50088">
    <property type="entry name" value="ANK_REPEAT"/>
    <property type="match status" value="11"/>
</dbReference>
<dbReference type="Gene3D" id="3.40.50.300">
    <property type="entry name" value="P-loop containing nucleotide triphosphate hydrolases"/>
    <property type="match status" value="1"/>
</dbReference>
<feature type="repeat" description="ANK" evidence="3">
    <location>
        <begin position="943"/>
        <end position="975"/>
    </location>
</feature>
<gene>
    <name evidence="8" type="ORF">PV06_00983</name>
</gene>
<evidence type="ECO:0000259" key="6">
    <source>
        <dbReference type="Pfam" id="PF22939"/>
    </source>
</evidence>
<feature type="domain" description="Nephrocystin 3-like N-terminal" evidence="7">
    <location>
        <begin position="247"/>
        <end position="410"/>
    </location>
</feature>
<dbReference type="AlphaFoldDB" id="A0A0D2EKH1"/>
<dbReference type="RefSeq" id="XP_016268610.1">
    <property type="nucleotide sequence ID" value="XM_016401557.1"/>
</dbReference>
<dbReference type="InterPro" id="IPR031348">
    <property type="entry name" value="PigL_N"/>
</dbReference>
<dbReference type="EMBL" id="KN847332">
    <property type="protein sequence ID" value="KIW48394.1"/>
    <property type="molecule type" value="Genomic_DNA"/>
</dbReference>
<name>A0A0D2EKH1_9EURO</name>
<feature type="repeat" description="ANK" evidence="3">
    <location>
        <begin position="777"/>
        <end position="799"/>
    </location>
</feature>
<dbReference type="Pfam" id="PF00023">
    <property type="entry name" value="Ank"/>
    <property type="match status" value="2"/>
</dbReference>
<organism evidence="8 9">
    <name type="scientific">Exophiala oligosperma</name>
    <dbReference type="NCBI Taxonomy" id="215243"/>
    <lineage>
        <taxon>Eukaryota</taxon>
        <taxon>Fungi</taxon>
        <taxon>Dikarya</taxon>
        <taxon>Ascomycota</taxon>
        <taxon>Pezizomycotina</taxon>
        <taxon>Eurotiomycetes</taxon>
        <taxon>Chaetothyriomycetidae</taxon>
        <taxon>Chaetothyriales</taxon>
        <taxon>Herpotrichiellaceae</taxon>
        <taxon>Exophiala</taxon>
    </lineage>
</organism>
<feature type="repeat" description="ANK" evidence="3">
    <location>
        <begin position="877"/>
        <end position="904"/>
    </location>
</feature>
<dbReference type="InterPro" id="IPR002110">
    <property type="entry name" value="Ankyrin_rpt"/>
</dbReference>
<reference evidence="8 9" key="1">
    <citation type="submission" date="2015-01" db="EMBL/GenBank/DDBJ databases">
        <title>The Genome Sequence of Exophiala oligosperma CBS72588.</title>
        <authorList>
            <consortium name="The Broad Institute Genomics Platform"/>
            <person name="Cuomo C."/>
            <person name="de Hoog S."/>
            <person name="Gorbushina A."/>
            <person name="Stielow B."/>
            <person name="Teixiera M."/>
            <person name="Abouelleil A."/>
            <person name="Chapman S.B."/>
            <person name="Priest M."/>
            <person name="Young S.K."/>
            <person name="Wortman J."/>
            <person name="Nusbaum C."/>
            <person name="Birren B."/>
        </authorList>
    </citation>
    <scope>NUCLEOTIDE SEQUENCE [LARGE SCALE GENOMIC DNA]</scope>
    <source>
        <strain evidence="8 9">CBS 72588</strain>
    </source>
</reference>
<feature type="repeat" description="ANK" evidence="3">
    <location>
        <begin position="844"/>
        <end position="876"/>
    </location>
</feature>
<feature type="repeat" description="ANK" evidence="3">
    <location>
        <begin position="1048"/>
        <end position="1080"/>
    </location>
</feature>
<dbReference type="GeneID" id="27353057"/>
<feature type="repeat" description="ANK" evidence="3">
    <location>
        <begin position="744"/>
        <end position="776"/>
    </location>
</feature>
<evidence type="ECO:0000313" key="8">
    <source>
        <dbReference type="EMBL" id="KIW48394.1"/>
    </source>
</evidence>
<dbReference type="SUPFAM" id="SSF48403">
    <property type="entry name" value="Ankyrin repeat"/>
    <property type="match status" value="2"/>
</dbReference>
<keyword evidence="1" id="KW-0677">Repeat</keyword>
<dbReference type="PRINTS" id="PR01415">
    <property type="entry name" value="ANKYRIN"/>
</dbReference>
<keyword evidence="2 3" id="KW-0040">ANK repeat</keyword>
<dbReference type="HOGENOM" id="CLU_000288_34_23_1"/>
<keyword evidence="9" id="KW-1185">Reference proteome</keyword>